<sequence length="235" mass="26389">MARVARAGHGLTLGNDSEKTFVTWINLLRKDGVPLSSGMLKQKSTSVAKSIKLQEGSFRRHRAGRKDFMLQSTGIADKNATRTKTSSETDETVRAFAMKVPELMVTHGIEKVHNADQTGVFFAYVSKMTVNDKRQNTLWVRSGGKDKERLSAMFFGNNEGTKYPPFIVVHTSKSKRVERAVERQPATRVRESNVEGGQACTRRNGSTSIWYQNVMVELAIVTRVSKLPLRLSRRE</sequence>
<proteinExistence type="predicted"/>
<accession>F0WHB3</accession>
<dbReference type="HOGENOM" id="CLU_031434_4_1_1"/>
<dbReference type="AlphaFoldDB" id="F0WHB3"/>
<organism evidence="1">
    <name type="scientific">Albugo laibachii Nc14</name>
    <dbReference type="NCBI Taxonomy" id="890382"/>
    <lineage>
        <taxon>Eukaryota</taxon>
        <taxon>Sar</taxon>
        <taxon>Stramenopiles</taxon>
        <taxon>Oomycota</taxon>
        <taxon>Peronosporomycetes</taxon>
        <taxon>Albuginales</taxon>
        <taxon>Albuginaceae</taxon>
        <taxon>Albugo</taxon>
    </lineage>
</organism>
<evidence type="ECO:0000313" key="1">
    <source>
        <dbReference type="EMBL" id="CCA20629.1"/>
    </source>
</evidence>
<protein>
    <submittedName>
        <fullName evidence="1">AlNc14C99G5979 protein</fullName>
    </submittedName>
</protein>
<name>F0WHB3_9STRA</name>
<reference evidence="1" key="2">
    <citation type="submission" date="2011-02" db="EMBL/GenBank/DDBJ databases">
        <authorList>
            <person name="MacLean D."/>
        </authorList>
    </citation>
    <scope>NUCLEOTIDE SEQUENCE</scope>
</reference>
<reference evidence="1" key="1">
    <citation type="journal article" date="2011" name="PLoS Biol.">
        <title>Gene gain and loss during evolution of obligate parasitism in the white rust pathogen of Arabidopsis thaliana.</title>
        <authorList>
            <person name="Kemen E."/>
            <person name="Gardiner A."/>
            <person name="Schultz-Larsen T."/>
            <person name="Kemen A.C."/>
            <person name="Balmuth A.L."/>
            <person name="Robert-Seilaniantz A."/>
            <person name="Bailey K."/>
            <person name="Holub E."/>
            <person name="Studholme D.J."/>
            <person name="Maclean D."/>
            <person name="Jones J.D."/>
        </authorList>
    </citation>
    <scope>NUCLEOTIDE SEQUENCE</scope>
</reference>
<dbReference type="EMBL" id="FR824144">
    <property type="protein sequence ID" value="CCA20629.1"/>
    <property type="molecule type" value="Genomic_DNA"/>
</dbReference>
<gene>
    <name evidence="1" type="primary">AlNc14C99G5979</name>
    <name evidence="1" type="ORF">ALNC14_067720</name>
</gene>